<protein>
    <recommendedName>
        <fullName evidence="3">TIGR02678 family protein</fullName>
    </recommendedName>
</protein>
<dbReference type="KEGG" id="dau:Daud_0381"/>
<dbReference type="EMBL" id="CP000860">
    <property type="protein sequence ID" value="ACA58935.1"/>
    <property type="molecule type" value="Genomic_DNA"/>
</dbReference>
<evidence type="ECO:0000313" key="1">
    <source>
        <dbReference type="EMBL" id="ACA58935.1"/>
    </source>
</evidence>
<gene>
    <name evidence="1" type="ordered locus">Daud_0381</name>
</gene>
<dbReference type="NCBIfam" id="TIGR02678">
    <property type="entry name" value="TIGR02678 family protein"/>
    <property type="match status" value="1"/>
</dbReference>
<evidence type="ECO:0008006" key="3">
    <source>
        <dbReference type="Google" id="ProtNLM"/>
    </source>
</evidence>
<keyword evidence="2" id="KW-1185">Reference proteome</keyword>
<reference evidence="2" key="1">
    <citation type="submission" date="2007-10" db="EMBL/GenBank/DDBJ databases">
        <title>Complete sequence of chromosome of Desulforudis audaxviator MP104C.</title>
        <authorList>
            <person name="Copeland A."/>
            <person name="Lucas S."/>
            <person name="Lapidus A."/>
            <person name="Barry K."/>
            <person name="Glavina del Rio T."/>
            <person name="Dalin E."/>
            <person name="Tice H."/>
            <person name="Bruce D."/>
            <person name="Pitluck S."/>
            <person name="Lowry S.R."/>
            <person name="Larimer F."/>
            <person name="Land M.L."/>
            <person name="Hauser L."/>
            <person name="Kyrpides N."/>
            <person name="Ivanova N.N."/>
            <person name="Richardson P."/>
        </authorList>
    </citation>
    <scope>NUCLEOTIDE SEQUENCE [LARGE SCALE GENOMIC DNA]</scope>
    <source>
        <strain evidence="2">MP104C</strain>
    </source>
</reference>
<dbReference type="eggNOG" id="ENOG502Z813">
    <property type="taxonomic scope" value="Bacteria"/>
</dbReference>
<dbReference type="AlphaFoldDB" id="B1I1X2"/>
<accession>B1I1X2</accession>
<proteinExistence type="predicted"/>
<dbReference type="OrthoDB" id="1654131at2"/>
<evidence type="ECO:0000313" key="2">
    <source>
        <dbReference type="Proteomes" id="UP000008544"/>
    </source>
</evidence>
<dbReference type="RefSeq" id="WP_012301527.1">
    <property type="nucleotide sequence ID" value="NC_010424.1"/>
</dbReference>
<dbReference type="STRING" id="477974.Daud_0381"/>
<dbReference type="InterPro" id="IPR013494">
    <property type="entry name" value="CHP02678"/>
</dbReference>
<sequence length="403" mass="47210">MGREQEQPKADFDHLAREAAEHLLEQFWILRDEEPDKYQAVREREQVLRAYFLDKPGFRLILHRHFAKLEKIPAEPEPWMGIQEFQQPRDYAVFCCLLAYLEGKAVDEQFLLSDLCEELRAVYPGEDALDWTHYEHRKSLVRVLRKAAELGIVKVVDGTIEGFNHVEDNEVLYEVPVVSRYFMRSYPKDLFQFAGKEEMLAADWPEGTDEGLRRRHRVYRRLLLSPVVYAKDVPEADFQYLRNYRHRIREDVERHTGFCFELYKNAALLTLPEQRARFTLFPDSKAVSDIATQFAALARERRAKDDIPLQFDGSLCLTAPQFRDWVRICRERWGTGWSKQYREAGIAQTARDLLAFLEEWKMAERDPETGAVCLRPLLARTTGRYPADFDPGTLQEGENGVEE</sequence>
<name>B1I1X2_DESAP</name>
<reference evidence="1 2" key="2">
    <citation type="journal article" date="2008" name="Science">
        <title>Environmental genomics reveals a single-species ecosystem deep within Earth.</title>
        <authorList>
            <person name="Chivian D."/>
            <person name="Brodie E.L."/>
            <person name="Alm E.J."/>
            <person name="Culley D.E."/>
            <person name="Dehal P.S."/>
            <person name="Desantis T.Z."/>
            <person name="Gihring T.M."/>
            <person name="Lapidus A."/>
            <person name="Lin L.H."/>
            <person name="Lowry S.R."/>
            <person name="Moser D.P."/>
            <person name="Richardson P.M."/>
            <person name="Southam G."/>
            <person name="Wanger G."/>
            <person name="Pratt L.M."/>
            <person name="Andersen G.L."/>
            <person name="Hazen T.C."/>
            <person name="Brockman F.J."/>
            <person name="Arkin A.P."/>
            <person name="Onstott T.C."/>
        </authorList>
    </citation>
    <scope>NUCLEOTIDE SEQUENCE [LARGE SCALE GENOMIC DNA]</scope>
    <source>
        <strain evidence="1 2">MP104C</strain>
    </source>
</reference>
<organism evidence="1 2">
    <name type="scientific">Desulforudis audaxviator (strain MP104C)</name>
    <dbReference type="NCBI Taxonomy" id="477974"/>
    <lineage>
        <taxon>Bacteria</taxon>
        <taxon>Bacillati</taxon>
        <taxon>Bacillota</taxon>
        <taxon>Clostridia</taxon>
        <taxon>Thermoanaerobacterales</taxon>
        <taxon>Candidatus Desulforudaceae</taxon>
        <taxon>Candidatus Desulforudis</taxon>
    </lineage>
</organism>
<dbReference type="Proteomes" id="UP000008544">
    <property type="component" value="Chromosome"/>
</dbReference>
<dbReference type="Pfam" id="PF09661">
    <property type="entry name" value="DUF2398"/>
    <property type="match status" value="1"/>
</dbReference>
<dbReference type="HOGENOM" id="CLU_058022_0_0_9"/>